<dbReference type="EMBL" id="AC151524">
    <property type="protein sequence ID" value="ABN07932.1"/>
    <property type="molecule type" value="Genomic_DNA"/>
</dbReference>
<feature type="domain" description="Putative plant transposon protein" evidence="1">
    <location>
        <begin position="4"/>
        <end position="75"/>
    </location>
</feature>
<dbReference type="InterPro" id="IPR046796">
    <property type="entry name" value="Transposase_32_dom"/>
</dbReference>
<dbReference type="Pfam" id="PF20167">
    <property type="entry name" value="Transposase_32"/>
    <property type="match status" value="1"/>
</dbReference>
<sequence>MLTDRKWDELLSPPTLIDPDIVKEFNANVVPECDKMDMDAQFSYTTYVRGQTILFDRDTINAYLGNLSLYHHPRTPQFLLYVSTIEKMKRRSGTTMRL</sequence>
<evidence type="ECO:0000259" key="1">
    <source>
        <dbReference type="Pfam" id="PF20167"/>
    </source>
</evidence>
<evidence type="ECO:0000313" key="2">
    <source>
        <dbReference type="EMBL" id="ABN07932.1"/>
    </source>
</evidence>
<accession>A2Q2P5</accession>
<organism evidence="2">
    <name type="scientific">Medicago truncatula</name>
    <name type="common">Barrel medic</name>
    <name type="synonym">Medicago tribuloides</name>
    <dbReference type="NCBI Taxonomy" id="3880"/>
    <lineage>
        <taxon>Eukaryota</taxon>
        <taxon>Viridiplantae</taxon>
        <taxon>Streptophyta</taxon>
        <taxon>Embryophyta</taxon>
        <taxon>Tracheophyta</taxon>
        <taxon>Spermatophyta</taxon>
        <taxon>Magnoliopsida</taxon>
        <taxon>eudicotyledons</taxon>
        <taxon>Gunneridae</taxon>
        <taxon>Pentapetalae</taxon>
        <taxon>rosids</taxon>
        <taxon>fabids</taxon>
        <taxon>Fabales</taxon>
        <taxon>Fabaceae</taxon>
        <taxon>Papilionoideae</taxon>
        <taxon>50 kb inversion clade</taxon>
        <taxon>NPAAA clade</taxon>
        <taxon>Hologalegina</taxon>
        <taxon>IRL clade</taxon>
        <taxon>Trifolieae</taxon>
        <taxon>Medicago</taxon>
    </lineage>
</organism>
<name>A2Q2P5_MEDTR</name>
<proteinExistence type="predicted"/>
<protein>
    <recommendedName>
        <fullName evidence="1">Putative plant transposon protein domain-containing protein</fullName>
    </recommendedName>
</protein>
<dbReference type="AlphaFoldDB" id="A2Q2P5"/>
<reference evidence="2" key="2">
    <citation type="submission" date="2007-03" db="EMBL/GenBank/DDBJ databases">
        <authorList>
            <consortium name="The International Medicago Genome Annotation Group"/>
        </authorList>
    </citation>
    <scope>NUCLEOTIDE SEQUENCE</scope>
</reference>
<reference evidence="2" key="1">
    <citation type="submission" date="2004-12" db="EMBL/GenBank/DDBJ databases">
        <authorList>
            <person name="Town C.D."/>
        </authorList>
    </citation>
    <scope>NUCLEOTIDE SEQUENCE</scope>
</reference>
<gene>
    <name evidence="2" type="ORF">MtrDRAFT_AC151524g44v2</name>
</gene>